<evidence type="ECO:0000256" key="3">
    <source>
        <dbReference type="ARBA" id="ARBA00019010"/>
    </source>
</evidence>
<name>A0ABQ3B1Z6_9GAMM</name>
<keyword evidence="5" id="KW-0819">tRNA processing</keyword>
<comment type="caution">
    <text evidence="11">The sequence shown here is derived from an EMBL/GenBank/DDBJ whole genome shotgun (WGS) entry which is preliminary data.</text>
</comment>
<protein>
    <recommendedName>
        <fullName evidence="3">tRNA threonylcarbamoyladenosine biosynthesis protein TsaE</fullName>
    </recommendedName>
    <alternativeName>
        <fullName evidence="10">t(6)A37 threonylcarbamoyladenosine biosynthesis protein TsaE</fullName>
    </alternativeName>
</protein>
<keyword evidence="8" id="KW-0067">ATP-binding</keyword>
<evidence type="ECO:0000256" key="2">
    <source>
        <dbReference type="ARBA" id="ARBA00007599"/>
    </source>
</evidence>
<dbReference type="NCBIfam" id="TIGR00150">
    <property type="entry name" value="T6A_YjeE"/>
    <property type="match status" value="1"/>
</dbReference>
<evidence type="ECO:0000256" key="10">
    <source>
        <dbReference type="ARBA" id="ARBA00032441"/>
    </source>
</evidence>
<keyword evidence="7" id="KW-0547">Nucleotide-binding</keyword>
<dbReference type="InterPro" id="IPR003442">
    <property type="entry name" value="T6A_TsaE"/>
</dbReference>
<dbReference type="RefSeq" id="WP_189576661.1">
    <property type="nucleotide sequence ID" value="NZ_BMXV01000005.1"/>
</dbReference>
<keyword evidence="4" id="KW-0963">Cytoplasm</keyword>
<evidence type="ECO:0000256" key="1">
    <source>
        <dbReference type="ARBA" id="ARBA00004496"/>
    </source>
</evidence>
<dbReference type="Pfam" id="PF02367">
    <property type="entry name" value="TsaE"/>
    <property type="match status" value="1"/>
</dbReference>
<evidence type="ECO:0000256" key="4">
    <source>
        <dbReference type="ARBA" id="ARBA00022490"/>
    </source>
</evidence>
<evidence type="ECO:0000313" key="12">
    <source>
        <dbReference type="Proteomes" id="UP000601597"/>
    </source>
</evidence>
<evidence type="ECO:0000256" key="9">
    <source>
        <dbReference type="ARBA" id="ARBA00022842"/>
    </source>
</evidence>
<dbReference type="Gene3D" id="3.40.50.300">
    <property type="entry name" value="P-loop containing nucleotide triphosphate hydrolases"/>
    <property type="match status" value="1"/>
</dbReference>
<dbReference type="PANTHER" id="PTHR33540">
    <property type="entry name" value="TRNA THREONYLCARBAMOYLADENOSINE BIOSYNTHESIS PROTEIN TSAE"/>
    <property type="match status" value="1"/>
</dbReference>
<sequence>MTERVLWLADESATVNTGKTLANALKSVPSGPGIVIFLHGTLGAGKTTLSRGLIQGLGHQGAVKSPTYTLVEPYEQLEPAIWHFDLYRLGDPEELEFMGIRDYLTPGNVCLVEWPERGAGILPGPDLDLTLTPEGDGRSLVIEPRTAVGQVLLDRMQEQNGFAADGQPLPEDRTDQD</sequence>
<reference evidence="12" key="1">
    <citation type="journal article" date="2019" name="Int. J. Syst. Evol. Microbiol.">
        <title>The Global Catalogue of Microorganisms (GCM) 10K type strain sequencing project: providing services to taxonomists for standard genome sequencing and annotation.</title>
        <authorList>
            <consortium name="The Broad Institute Genomics Platform"/>
            <consortium name="The Broad Institute Genome Sequencing Center for Infectious Disease"/>
            <person name="Wu L."/>
            <person name="Ma J."/>
        </authorList>
    </citation>
    <scope>NUCLEOTIDE SEQUENCE [LARGE SCALE GENOMIC DNA]</scope>
    <source>
        <strain evidence="12">KCTC 22280</strain>
    </source>
</reference>
<evidence type="ECO:0000256" key="7">
    <source>
        <dbReference type="ARBA" id="ARBA00022741"/>
    </source>
</evidence>
<keyword evidence="9" id="KW-0460">Magnesium</keyword>
<comment type="subcellular location">
    <subcellularLocation>
        <location evidence="1">Cytoplasm</location>
    </subcellularLocation>
</comment>
<keyword evidence="6" id="KW-0479">Metal-binding</keyword>
<keyword evidence="12" id="KW-1185">Reference proteome</keyword>
<organism evidence="11 12">
    <name type="scientific">Marinobacter zhanjiangensis</name>
    <dbReference type="NCBI Taxonomy" id="578215"/>
    <lineage>
        <taxon>Bacteria</taxon>
        <taxon>Pseudomonadati</taxon>
        <taxon>Pseudomonadota</taxon>
        <taxon>Gammaproteobacteria</taxon>
        <taxon>Pseudomonadales</taxon>
        <taxon>Marinobacteraceae</taxon>
        <taxon>Marinobacter</taxon>
    </lineage>
</organism>
<evidence type="ECO:0000313" key="11">
    <source>
        <dbReference type="EMBL" id="GGY75635.1"/>
    </source>
</evidence>
<accession>A0ABQ3B1Z6</accession>
<dbReference type="Proteomes" id="UP000601597">
    <property type="component" value="Unassembled WGS sequence"/>
</dbReference>
<evidence type="ECO:0000256" key="6">
    <source>
        <dbReference type="ARBA" id="ARBA00022723"/>
    </source>
</evidence>
<comment type="similarity">
    <text evidence="2">Belongs to the TsaE family.</text>
</comment>
<dbReference type="PANTHER" id="PTHR33540:SF2">
    <property type="entry name" value="TRNA THREONYLCARBAMOYLADENOSINE BIOSYNTHESIS PROTEIN TSAE"/>
    <property type="match status" value="1"/>
</dbReference>
<evidence type="ECO:0000256" key="8">
    <source>
        <dbReference type="ARBA" id="ARBA00022840"/>
    </source>
</evidence>
<dbReference type="SUPFAM" id="SSF52540">
    <property type="entry name" value="P-loop containing nucleoside triphosphate hydrolases"/>
    <property type="match status" value="1"/>
</dbReference>
<dbReference type="InterPro" id="IPR027417">
    <property type="entry name" value="P-loop_NTPase"/>
</dbReference>
<proteinExistence type="inferred from homology"/>
<dbReference type="EMBL" id="BMXV01000005">
    <property type="protein sequence ID" value="GGY75635.1"/>
    <property type="molecule type" value="Genomic_DNA"/>
</dbReference>
<evidence type="ECO:0000256" key="5">
    <source>
        <dbReference type="ARBA" id="ARBA00022694"/>
    </source>
</evidence>
<gene>
    <name evidence="11" type="ORF">GCM10007071_23630</name>
</gene>